<feature type="domain" description="YlxR" evidence="2">
    <location>
        <begin position="19"/>
        <end position="80"/>
    </location>
</feature>
<reference evidence="3" key="1">
    <citation type="journal article" date="2014" name="Int. J. Syst. Evol. Microbiol.">
        <title>Complete genome sequence of Corynebacterium casei LMG S-19264T (=DSM 44701T), isolated from a smear-ripened cheese.</title>
        <authorList>
            <consortium name="US DOE Joint Genome Institute (JGI-PGF)"/>
            <person name="Walter F."/>
            <person name="Albersmeier A."/>
            <person name="Kalinowski J."/>
            <person name="Ruckert C."/>
        </authorList>
    </citation>
    <scope>NUCLEOTIDE SEQUENCE</scope>
    <source>
        <strain evidence="3">CGMCC 4.7308</strain>
    </source>
</reference>
<feature type="compositionally biased region" description="Basic and acidic residues" evidence="1">
    <location>
        <begin position="117"/>
        <end position="133"/>
    </location>
</feature>
<accession>A0A917WEH9</accession>
<evidence type="ECO:0000256" key="1">
    <source>
        <dbReference type="SAM" id="MobiDB-lite"/>
    </source>
</evidence>
<comment type="caution">
    <text evidence="3">The sequence shown here is derived from an EMBL/GenBank/DDBJ whole genome shotgun (WGS) entry which is preliminary data.</text>
</comment>
<dbReference type="RefSeq" id="WP_188940731.1">
    <property type="nucleotide sequence ID" value="NZ_BMNA01000002.1"/>
</dbReference>
<reference evidence="3" key="2">
    <citation type="submission" date="2020-09" db="EMBL/GenBank/DDBJ databases">
        <authorList>
            <person name="Sun Q."/>
            <person name="Zhou Y."/>
        </authorList>
    </citation>
    <scope>NUCLEOTIDE SEQUENCE</scope>
    <source>
        <strain evidence="3">CGMCC 4.7308</strain>
    </source>
</reference>
<dbReference type="PANTHER" id="PTHR34215:SF1">
    <property type="entry name" value="YLXR DOMAIN-CONTAINING PROTEIN"/>
    <property type="match status" value="1"/>
</dbReference>
<dbReference type="InterPro" id="IPR007393">
    <property type="entry name" value="YlxR_dom"/>
</dbReference>
<dbReference type="InterPro" id="IPR037465">
    <property type="entry name" value="YlxR"/>
</dbReference>
<protein>
    <recommendedName>
        <fullName evidence="2">YlxR domain-containing protein</fullName>
    </recommendedName>
</protein>
<name>A0A917WEH9_9ACTN</name>
<dbReference type="Proteomes" id="UP000655208">
    <property type="component" value="Unassembled WGS sequence"/>
</dbReference>
<proteinExistence type="predicted"/>
<dbReference type="Pfam" id="PF04296">
    <property type="entry name" value="YlxR"/>
    <property type="match status" value="1"/>
</dbReference>
<dbReference type="Gene3D" id="3.30.1230.10">
    <property type="entry name" value="YlxR-like"/>
    <property type="match status" value="1"/>
</dbReference>
<evidence type="ECO:0000313" key="3">
    <source>
        <dbReference type="EMBL" id="GGL95495.1"/>
    </source>
</evidence>
<gene>
    <name evidence="3" type="ORF">GCM10011594_13920</name>
</gene>
<dbReference type="AlphaFoldDB" id="A0A917WEH9"/>
<feature type="region of interest" description="Disordered" evidence="1">
    <location>
        <begin position="89"/>
        <end position="133"/>
    </location>
</feature>
<dbReference type="SUPFAM" id="SSF64376">
    <property type="entry name" value="YlxR-like"/>
    <property type="match status" value="1"/>
</dbReference>
<sequence>MPDPGSPPGSDPGAGGPVRTCVGCRRRAAVSELLRVVGVAGELVPDHRRRLPGRGAWLHPDRRCLDEAERRRAFGRALRQPGLLDTSRVRALVDPVPGPGAGDAGRGPSRSTAAEPRTTESRSTSREHPVNQP</sequence>
<keyword evidence="4" id="KW-1185">Reference proteome</keyword>
<organism evidence="3 4">
    <name type="scientific">Nakamurella endophytica</name>
    <dbReference type="NCBI Taxonomy" id="1748367"/>
    <lineage>
        <taxon>Bacteria</taxon>
        <taxon>Bacillati</taxon>
        <taxon>Actinomycetota</taxon>
        <taxon>Actinomycetes</taxon>
        <taxon>Nakamurellales</taxon>
        <taxon>Nakamurellaceae</taxon>
        <taxon>Nakamurella</taxon>
    </lineage>
</organism>
<dbReference type="EMBL" id="BMNA01000002">
    <property type="protein sequence ID" value="GGL95495.1"/>
    <property type="molecule type" value="Genomic_DNA"/>
</dbReference>
<evidence type="ECO:0000259" key="2">
    <source>
        <dbReference type="Pfam" id="PF04296"/>
    </source>
</evidence>
<dbReference type="CDD" id="cd00279">
    <property type="entry name" value="YlxR"/>
    <property type="match status" value="1"/>
</dbReference>
<evidence type="ECO:0000313" key="4">
    <source>
        <dbReference type="Proteomes" id="UP000655208"/>
    </source>
</evidence>
<dbReference type="PANTHER" id="PTHR34215">
    <property type="entry name" value="BLL0784 PROTEIN"/>
    <property type="match status" value="1"/>
</dbReference>
<dbReference type="InterPro" id="IPR035931">
    <property type="entry name" value="YlxR-like_sf"/>
</dbReference>